<dbReference type="EMBL" id="JBBGZH010000001">
    <property type="protein sequence ID" value="MEJ5018635.1"/>
    <property type="molecule type" value="Genomic_DNA"/>
</dbReference>
<comment type="caution">
    <text evidence="2">The sequence shown here is derived from an EMBL/GenBank/DDBJ whole genome shotgun (WGS) entry which is preliminary data.</text>
</comment>
<keyword evidence="1" id="KW-1133">Transmembrane helix</keyword>
<keyword evidence="1" id="KW-0812">Transmembrane</keyword>
<sequence>MKSPDRITGTLTRCIGHEKRRDRRLSVLAIIATVIPSVASIVTRHVKRNVLSNHGFIMGFVRFSQVFMVKMNCSAALKKLGHSLFGMWAARKNAAQEHIRLPCGVR</sequence>
<gene>
    <name evidence="2" type="ORF">WH297_02600</name>
</gene>
<protein>
    <recommendedName>
        <fullName evidence="4">Transposase</fullName>
    </recommendedName>
</protein>
<keyword evidence="1" id="KW-0472">Membrane</keyword>
<dbReference type="Proteomes" id="UP001375812">
    <property type="component" value="Unassembled WGS sequence"/>
</dbReference>
<keyword evidence="3" id="KW-1185">Reference proteome</keyword>
<dbReference type="RefSeq" id="WP_105541207.1">
    <property type="nucleotide sequence ID" value="NZ_JBBGZH010000001.1"/>
</dbReference>
<proteinExistence type="predicted"/>
<accession>A0ABU8P8P8</accession>
<feature type="transmembrane region" description="Helical" evidence="1">
    <location>
        <begin position="25"/>
        <end position="43"/>
    </location>
</feature>
<evidence type="ECO:0000256" key="1">
    <source>
        <dbReference type="SAM" id="Phobius"/>
    </source>
</evidence>
<name>A0ABU8P8P8_9HYPH</name>
<reference evidence="2 3" key="1">
    <citation type="submission" date="2023-12" db="EMBL/GenBank/DDBJ databases">
        <title>Gut-associated functions are favored during microbiome assembly across C. elegans life.</title>
        <authorList>
            <person name="Zimmermann J."/>
        </authorList>
    </citation>
    <scope>NUCLEOTIDE SEQUENCE [LARGE SCALE GENOMIC DNA]</scope>
    <source>
        <strain evidence="2 3">MYb71</strain>
    </source>
</reference>
<organism evidence="2 3">
    <name type="scientific">Ochrobactrum vermis</name>
    <dbReference type="NCBI Taxonomy" id="1827297"/>
    <lineage>
        <taxon>Bacteria</taxon>
        <taxon>Pseudomonadati</taxon>
        <taxon>Pseudomonadota</taxon>
        <taxon>Alphaproteobacteria</taxon>
        <taxon>Hyphomicrobiales</taxon>
        <taxon>Brucellaceae</taxon>
        <taxon>Brucella/Ochrobactrum group</taxon>
        <taxon>Ochrobactrum</taxon>
    </lineage>
</organism>
<evidence type="ECO:0000313" key="3">
    <source>
        <dbReference type="Proteomes" id="UP001375812"/>
    </source>
</evidence>
<evidence type="ECO:0008006" key="4">
    <source>
        <dbReference type="Google" id="ProtNLM"/>
    </source>
</evidence>
<evidence type="ECO:0000313" key="2">
    <source>
        <dbReference type="EMBL" id="MEJ5018635.1"/>
    </source>
</evidence>